<evidence type="ECO:0000256" key="1">
    <source>
        <dbReference type="SAM" id="SignalP"/>
    </source>
</evidence>
<evidence type="ECO:0000313" key="3">
    <source>
        <dbReference type="Proteomes" id="UP001180481"/>
    </source>
</evidence>
<organism evidence="2 3">
    <name type="scientific">Flavobacterium nakdongensis</name>
    <dbReference type="NCBI Taxonomy" id="3073563"/>
    <lineage>
        <taxon>Bacteria</taxon>
        <taxon>Pseudomonadati</taxon>
        <taxon>Bacteroidota</taxon>
        <taxon>Flavobacteriia</taxon>
        <taxon>Flavobacteriales</taxon>
        <taxon>Flavobacteriaceae</taxon>
        <taxon>Flavobacterium</taxon>
    </lineage>
</organism>
<gene>
    <name evidence="2" type="ORF">RF683_07885</name>
</gene>
<dbReference type="Pfam" id="PF19515">
    <property type="entry name" value="DUF6048"/>
    <property type="match status" value="1"/>
</dbReference>
<sequence>MLNSIFKILLICFCVVSTAQNKPVAKDSIKISQRYGLRVGIDAYRISRSFYDKNYKGLEFVADYRLTKKFYIAGELGNEQKTVNDDQLNYTAKGTYFKVGFDFNAYENWLDMENLIYIGMRAGVGSFSQTLNHYTIYQAGSNFGQNTIISGEKWNGLSANWLEVVTGLKAKVFNNVFVGFSARLNYMMTNKTPDGFANLYIPGFNKTYEGSKFGAGFNYSISYFIPIYKKNKTVAKHD</sequence>
<keyword evidence="3" id="KW-1185">Reference proteome</keyword>
<protein>
    <submittedName>
        <fullName evidence="2">DUF6048 family protein</fullName>
    </submittedName>
</protein>
<dbReference type="Proteomes" id="UP001180481">
    <property type="component" value="Chromosome"/>
</dbReference>
<evidence type="ECO:0000313" key="2">
    <source>
        <dbReference type="EMBL" id="WMW77407.1"/>
    </source>
</evidence>
<proteinExistence type="predicted"/>
<dbReference type="InterPro" id="IPR046111">
    <property type="entry name" value="DUF6048"/>
</dbReference>
<accession>A0ABY9R822</accession>
<dbReference type="RefSeq" id="WP_309531781.1">
    <property type="nucleotide sequence ID" value="NZ_CP133721.1"/>
</dbReference>
<feature type="chain" id="PRO_5047077632" evidence="1">
    <location>
        <begin position="20"/>
        <end position="238"/>
    </location>
</feature>
<feature type="signal peptide" evidence="1">
    <location>
        <begin position="1"/>
        <end position="19"/>
    </location>
</feature>
<keyword evidence="1" id="KW-0732">Signal</keyword>
<name>A0ABY9R822_9FLAO</name>
<reference evidence="2" key="1">
    <citation type="submission" date="2023-09" db="EMBL/GenBank/DDBJ databases">
        <title>Flavobacterium sp. 20NA77.7 isolated from freshwater.</title>
        <authorList>
            <person name="Le V."/>
            <person name="Ko S.-R."/>
            <person name="Ahn C.-Y."/>
            <person name="Oh H.-M."/>
        </authorList>
    </citation>
    <scope>NUCLEOTIDE SEQUENCE</scope>
    <source>
        <strain evidence="2">20NA77.7</strain>
    </source>
</reference>
<dbReference type="EMBL" id="CP133721">
    <property type="protein sequence ID" value="WMW77407.1"/>
    <property type="molecule type" value="Genomic_DNA"/>
</dbReference>